<evidence type="ECO:0000256" key="3">
    <source>
        <dbReference type="PIRSR" id="PIRSR002825-1"/>
    </source>
</evidence>
<dbReference type="Gene3D" id="3.40.190.10">
    <property type="entry name" value="Periplasmic binding protein-like II"/>
    <property type="match status" value="2"/>
</dbReference>
<name>A0A432YAW0_9GAMM</name>
<evidence type="ECO:0000313" key="6">
    <source>
        <dbReference type="Proteomes" id="UP000287330"/>
    </source>
</evidence>
<keyword evidence="2 4" id="KW-0732">Signal</keyword>
<dbReference type="CDD" id="cd13542">
    <property type="entry name" value="PBP2_FutA1_ilke"/>
    <property type="match status" value="1"/>
</dbReference>
<feature type="binding site" evidence="3">
    <location>
        <position position="225"/>
    </location>
    <ligand>
        <name>Fe cation</name>
        <dbReference type="ChEBI" id="CHEBI:24875"/>
    </ligand>
</feature>
<keyword evidence="6" id="KW-1185">Reference proteome</keyword>
<dbReference type="InterPro" id="IPR026045">
    <property type="entry name" value="Ferric-bd"/>
</dbReference>
<reference evidence="6" key="1">
    <citation type="journal article" date="2018" name="Front. Microbiol.">
        <title>Genome-Based Analysis Reveals the Taxonomy and Diversity of the Family Idiomarinaceae.</title>
        <authorList>
            <person name="Liu Y."/>
            <person name="Lai Q."/>
            <person name="Shao Z."/>
        </authorList>
    </citation>
    <scope>NUCLEOTIDE SEQUENCE [LARGE SCALE GENOMIC DNA]</scope>
    <source>
        <strain evidence="6">F23</strain>
    </source>
</reference>
<proteinExistence type="inferred from homology"/>
<organism evidence="5 6">
    <name type="scientific">Idiomarina fontislapidosi</name>
    <dbReference type="NCBI Taxonomy" id="263723"/>
    <lineage>
        <taxon>Bacteria</taxon>
        <taxon>Pseudomonadati</taxon>
        <taxon>Pseudomonadota</taxon>
        <taxon>Gammaproteobacteria</taxon>
        <taxon>Alteromonadales</taxon>
        <taxon>Idiomarinaceae</taxon>
        <taxon>Idiomarina</taxon>
    </lineage>
</organism>
<dbReference type="Pfam" id="PF13343">
    <property type="entry name" value="SBP_bac_6"/>
    <property type="match status" value="1"/>
</dbReference>
<dbReference type="EMBL" id="PIPV01000001">
    <property type="protein sequence ID" value="RUO58125.1"/>
    <property type="molecule type" value="Genomic_DNA"/>
</dbReference>
<accession>A0A432YAW0</accession>
<keyword evidence="3" id="KW-0408">Iron</keyword>
<feature type="binding site" evidence="3">
    <location>
        <position position="226"/>
    </location>
    <ligand>
        <name>Fe cation</name>
        <dbReference type="ChEBI" id="CHEBI:24875"/>
    </ligand>
</feature>
<comment type="similarity">
    <text evidence="1">Belongs to the bacterial solute-binding protein 1 family.</text>
</comment>
<dbReference type="RefSeq" id="WP_110572130.1">
    <property type="nucleotide sequence ID" value="NZ_PIPV01000001.1"/>
</dbReference>
<dbReference type="PIRSF" id="PIRSF002825">
    <property type="entry name" value="CfbpA"/>
    <property type="match status" value="1"/>
</dbReference>
<comment type="caution">
    <text evidence="5">The sequence shown here is derived from an EMBL/GenBank/DDBJ whole genome shotgun (WGS) entry which is preliminary data.</text>
</comment>
<sequence>MAIKITPLKLAIATIIGASTLAGSFVQAAEVNIYSSRKQALIKPLLDKFTEQTGIDVNLLTGNSDALLSRLTAEGENTPADLFLTVDAGALHRAVSADVFQAIDSEFAHQTVPAHFRDSEDQWVGLSLRARPIFYSPERVDPSQLEDYMSLADEQWQDRVCIRSSNNIYNQSLVAALLDHHGEQKVMTWAQGLVENFARTPVGGDRDQIKGVAYGVCDVAVANTYYFGHMLNSDQAEEREAAEKVKIFWPAQEGNGTHVNVSGIGITKHAKHVDEATQLIEFLLSEASQKWYAEANYEYPVREGVEWSETLEQWGDFKQDDISMDILGENNAQAVRLMNSAGWR</sequence>
<evidence type="ECO:0000256" key="1">
    <source>
        <dbReference type="ARBA" id="ARBA00008520"/>
    </source>
</evidence>
<dbReference type="OrthoDB" id="9769567at2"/>
<evidence type="ECO:0000313" key="5">
    <source>
        <dbReference type="EMBL" id="RUO58125.1"/>
    </source>
</evidence>
<feature type="signal peptide" evidence="4">
    <location>
        <begin position="1"/>
        <end position="28"/>
    </location>
</feature>
<protein>
    <submittedName>
        <fullName evidence="5">Fe(3+) ABC transporter substrate-binding protein</fullName>
    </submittedName>
</protein>
<gene>
    <name evidence="5" type="ORF">CWE25_00540</name>
</gene>
<dbReference type="AlphaFoldDB" id="A0A432YAW0"/>
<evidence type="ECO:0000256" key="2">
    <source>
        <dbReference type="ARBA" id="ARBA00022729"/>
    </source>
</evidence>
<dbReference type="Proteomes" id="UP000287330">
    <property type="component" value="Unassembled WGS sequence"/>
</dbReference>
<evidence type="ECO:0000256" key="4">
    <source>
        <dbReference type="SAM" id="SignalP"/>
    </source>
</evidence>
<feature type="chain" id="PRO_5018980291" evidence="4">
    <location>
        <begin position="29"/>
        <end position="344"/>
    </location>
</feature>
<keyword evidence="3" id="KW-0479">Metal-binding</keyword>
<dbReference type="PANTHER" id="PTHR30006">
    <property type="entry name" value="THIAMINE-BINDING PERIPLASMIC PROTEIN-RELATED"/>
    <property type="match status" value="1"/>
</dbReference>
<dbReference type="SUPFAM" id="SSF53850">
    <property type="entry name" value="Periplasmic binding protein-like II"/>
    <property type="match status" value="1"/>
</dbReference>
<dbReference type="GO" id="GO:0030288">
    <property type="term" value="C:outer membrane-bounded periplasmic space"/>
    <property type="evidence" value="ECO:0007669"/>
    <property type="project" value="TreeGrafter"/>
</dbReference>
<dbReference type="PANTHER" id="PTHR30006:SF15">
    <property type="entry name" value="IRON-UTILIZATION PERIPLASMIC PROTEIN"/>
    <property type="match status" value="1"/>
</dbReference>
<dbReference type="GO" id="GO:0046872">
    <property type="term" value="F:metal ion binding"/>
    <property type="evidence" value="ECO:0007669"/>
    <property type="project" value="UniProtKB-KW"/>
</dbReference>